<name>A0A834W219_9FABA</name>
<evidence type="ECO:0000256" key="7">
    <source>
        <dbReference type="RuleBase" id="RU367102"/>
    </source>
</evidence>
<evidence type="ECO:0000256" key="3">
    <source>
        <dbReference type="ARBA" id="ARBA00022473"/>
    </source>
</evidence>
<gene>
    <name evidence="8" type="ORF">G2W53_038553</name>
</gene>
<dbReference type="PANTHER" id="PTHR33109:SF91">
    <property type="entry name" value="EPIDERMAL PATTERNING FACTOR-LIKE PROTEIN"/>
    <property type="match status" value="1"/>
</dbReference>
<sequence>MGSPKTHPKGLKLKTSLIILTLIISLTLTFFPSHSDGSASTEKGVKQKKMMVLGSRPPGCFNKCLGCNPCKAALIISPHHKALSVHQRDEGYYLLSWKCKCGNKIFQP</sequence>
<reference evidence="8" key="1">
    <citation type="submission" date="2020-09" db="EMBL/GenBank/DDBJ databases">
        <title>Genome-Enabled Discovery of Anthraquinone Biosynthesis in Senna tora.</title>
        <authorList>
            <person name="Kang S.-H."/>
            <person name="Pandey R.P."/>
            <person name="Lee C.-M."/>
            <person name="Sim J.-S."/>
            <person name="Jeong J.-T."/>
            <person name="Choi B.-S."/>
            <person name="Jung M."/>
            <person name="Ginzburg D."/>
            <person name="Zhao K."/>
            <person name="Won S.Y."/>
            <person name="Oh T.-J."/>
            <person name="Yu Y."/>
            <person name="Kim N.-H."/>
            <person name="Lee O.R."/>
            <person name="Lee T.-H."/>
            <person name="Bashyal P."/>
            <person name="Kim T.-S."/>
            <person name="Lee W.-H."/>
            <person name="Kawkins C."/>
            <person name="Kim C.-K."/>
            <person name="Kim J.S."/>
            <person name="Ahn B.O."/>
            <person name="Rhee S.Y."/>
            <person name="Sohng J.K."/>
        </authorList>
    </citation>
    <scope>NUCLEOTIDE SEQUENCE</scope>
    <source>
        <tissue evidence="8">Leaf</tissue>
    </source>
</reference>
<dbReference type="GO" id="GO:0010052">
    <property type="term" value="P:guard cell differentiation"/>
    <property type="evidence" value="ECO:0007669"/>
    <property type="project" value="UniProtKB-UniRule"/>
</dbReference>
<dbReference type="Proteomes" id="UP000634136">
    <property type="component" value="Unassembled WGS sequence"/>
</dbReference>
<comment type="function">
    <text evidence="7">Controls stomatal patterning.</text>
</comment>
<evidence type="ECO:0000256" key="2">
    <source>
        <dbReference type="ARBA" id="ARBA00008127"/>
    </source>
</evidence>
<keyword evidence="5" id="KW-0732">Signal</keyword>
<comment type="similarity">
    <text evidence="2 7">Belongs to the plant cysteine rich small secretory peptide family. Epidermal patterning factor subfamily.</text>
</comment>
<evidence type="ECO:0000313" key="9">
    <source>
        <dbReference type="Proteomes" id="UP000634136"/>
    </source>
</evidence>
<proteinExistence type="inferred from homology"/>
<evidence type="ECO:0000256" key="1">
    <source>
        <dbReference type="ARBA" id="ARBA00004613"/>
    </source>
</evidence>
<keyword evidence="6" id="KW-1015">Disulfide bond</keyword>
<comment type="caution">
    <text evidence="8">The sequence shown here is derived from an EMBL/GenBank/DDBJ whole genome shotgun (WGS) entry which is preliminary data.</text>
</comment>
<dbReference type="InterPro" id="IPR039455">
    <property type="entry name" value="EPFL"/>
</dbReference>
<keyword evidence="3 7" id="KW-0217">Developmental protein</keyword>
<evidence type="ECO:0000313" key="8">
    <source>
        <dbReference type="EMBL" id="KAF7806392.1"/>
    </source>
</evidence>
<dbReference type="OrthoDB" id="1874659at2759"/>
<protein>
    <recommendedName>
        <fullName evidence="7">Epidermal patterning factor-like protein</fullName>
    </recommendedName>
</protein>
<dbReference type="GO" id="GO:0005576">
    <property type="term" value="C:extracellular region"/>
    <property type="evidence" value="ECO:0007669"/>
    <property type="project" value="UniProtKB-SubCell"/>
</dbReference>
<keyword evidence="4 7" id="KW-0964">Secreted</keyword>
<evidence type="ECO:0000256" key="6">
    <source>
        <dbReference type="ARBA" id="ARBA00023157"/>
    </source>
</evidence>
<dbReference type="PANTHER" id="PTHR33109">
    <property type="entry name" value="EPIDERMAL PATTERNING FACTOR-LIKE PROTEIN 4"/>
    <property type="match status" value="1"/>
</dbReference>
<comment type="subcellular location">
    <subcellularLocation>
        <location evidence="1 7">Secreted</location>
    </subcellularLocation>
</comment>
<organism evidence="8 9">
    <name type="scientific">Senna tora</name>
    <dbReference type="NCBI Taxonomy" id="362788"/>
    <lineage>
        <taxon>Eukaryota</taxon>
        <taxon>Viridiplantae</taxon>
        <taxon>Streptophyta</taxon>
        <taxon>Embryophyta</taxon>
        <taxon>Tracheophyta</taxon>
        <taxon>Spermatophyta</taxon>
        <taxon>Magnoliopsida</taxon>
        <taxon>eudicotyledons</taxon>
        <taxon>Gunneridae</taxon>
        <taxon>Pentapetalae</taxon>
        <taxon>rosids</taxon>
        <taxon>fabids</taxon>
        <taxon>Fabales</taxon>
        <taxon>Fabaceae</taxon>
        <taxon>Caesalpinioideae</taxon>
        <taxon>Cassia clade</taxon>
        <taxon>Senna</taxon>
    </lineage>
</organism>
<evidence type="ECO:0000256" key="4">
    <source>
        <dbReference type="ARBA" id="ARBA00022525"/>
    </source>
</evidence>
<keyword evidence="9" id="KW-1185">Reference proteome</keyword>
<dbReference type="EMBL" id="JAAIUW010000012">
    <property type="protein sequence ID" value="KAF7806392.1"/>
    <property type="molecule type" value="Genomic_DNA"/>
</dbReference>
<accession>A0A834W219</accession>
<dbReference type="Pfam" id="PF17181">
    <property type="entry name" value="EPF"/>
    <property type="match status" value="1"/>
</dbReference>
<dbReference type="AlphaFoldDB" id="A0A834W219"/>
<evidence type="ECO:0000256" key="5">
    <source>
        <dbReference type="ARBA" id="ARBA00022729"/>
    </source>
</evidence>